<dbReference type="Gene3D" id="2.60.120.10">
    <property type="entry name" value="Jelly Rolls"/>
    <property type="match status" value="1"/>
</dbReference>
<dbReference type="SUPFAM" id="SSF51215">
    <property type="entry name" value="Regulatory protein AraC"/>
    <property type="match status" value="1"/>
</dbReference>
<keyword evidence="3" id="KW-0804">Transcription</keyword>
<dbReference type="GO" id="GO:0003700">
    <property type="term" value="F:DNA-binding transcription factor activity"/>
    <property type="evidence" value="ECO:0007669"/>
    <property type="project" value="InterPro"/>
</dbReference>
<evidence type="ECO:0000259" key="4">
    <source>
        <dbReference type="PROSITE" id="PS01124"/>
    </source>
</evidence>
<organism evidence="5 6">
    <name type="scientific">Paenibacillus terrae</name>
    <dbReference type="NCBI Taxonomy" id="159743"/>
    <lineage>
        <taxon>Bacteria</taxon>
        <taxon>Bacillati</taxon>
        <taxon>Bacillota</taxon>
        <taxon>Bacilli</taxon>
        <taxon>Bacillales</taxon>
        <taxon>Paenibacillaceae</taxon>
        <taxon>Paenibacillus</taxon>
    </lineage>
</organism>
<keyword evidence="1" id="KW-0805">Transcription regulation</keyword>
<evidence type="ECO:0000256" key="3">
    <source>
        <dbReference type="ARBA" id="ARBA00023163"/>
    </source>
</evidence>
<dbReference type="PROSITE" id="PS01124">
    <property type="entry name" value="HTH_ARAC_FAMILY_2"/>
    <property type="match status" value="1"/>
</dbReference>
<dbReference type="Proteomes" id="UP000308114">
    <property type="component" value="Unassembled WGS sequence"/>
</dbReference>
<dbReference type="InterPro" id="IPR020449">
    <property type="entry name" value="Tscrpt_reg_AraC-type_HTH"/>
</dbReference>
<sequence length="297" mass="34779">MSKQLHETIFYPDASFPYIMYTANALKIIPEGRGFNDLHWHEELQITLVTKGKLTIQVNGIDHELEAGQAILINKGVLHVTTHLTHNGQYVSFNFPEKLLAFYADSAMGKNYVLPFTNSLLLSLVIKGDAEWQTKVLEMLWDMKKRFDTKKSWGWEYEVSIKTVQLWFTLISNISLSSEEAPKYLKLQQERLQLMLSFIHQNYPKNISLQEIADTAHLSVSECTRSFKRTIHMTPYDYLIKYRIKKGNELLISTDYTITEIARRVGFNHVNHFIQSFKKHHHITPKNFRKFRNKIND</sequence>
<gene>
    <name evidence="5" type="ORF">C1I60_09090</name>
</gene>
<dbReference type="InterPro" id="IPR018060">
    <property type="entry name" value="HTH_AraC"/>
</dbReference>
<dbReference type="SUPFAM" id="SSF46689">
    <property type="entry name" value="Homeodomain-like"/>
    <property type="match status" value="2"/>
</dbReference>
<name>A0A4U2Q0K8_9BACL</name>
<protein>
    <submittedName>
        <fullName evidence="5">AraC family transcriptional regulator</fullName>
    </submittedName>
</protein>
<dbReference type="PRINTS" id="PR00032">
    <property type="entry name" value="HTHARAC"/>
</dbReference>
<evidence type="ECO:0000313" key="5">
    <source>
        <dbReference type="EMBL" id="TKH44620.1"/>
    </source>
</evidence>
<dbReference type="InterPro" id="IPR013096">
    <property type="entry name" value="Cupin_2"/>
</dbReference>
<dbReference type="AlphaFoldDB" id="A0A4U2Q0K8"/>
<dbReference type="PANTHER" id="PTHR43280:SF28">
    <property type="entry name" value="HTH-TYPE TRANSCRIPTIONAL ACTIVATOR RHAS"/>
    <property type="match status" value="1"/>
</dbReference>
<dbReference type="InterPro" id="IPR014710">
    <property type="entry name" value="RmlC-like_jellyroll"/>
</dbReference>
<accession>A0A4U2Q0K8</accession>
<dbReference type="EMBL" id="PNXQ01000011">
    <property type="protein sequence ID" value="TKH44620.1"/>
    <property type="molecule type" value="Genomic_DNA"/>
</dbReference>
<evidence type="ECO:0000313" key="6">
    <source>
        <dbReference type="Proteomes" id="UP000308114"/>
    </source>
</evidence>
<dbReference type="PANTHER" id="PTHR43280">
    <property type="entry name" value="ARAC-FAMILY TRANSCRIPTIONAL REGULATOR"/>
    <property type="match status" value="1"/>
</dbReference>
<comment type="caution">
    <text evidence="5">The sequence shown here is derived from an EMBL/GenBank/DDBJ whole genome shotgun (WGS) entry which is preliminary data.</text>
</comment>
<dbReference type="Gene3D" id="1.10.10.60">
    <property type="entry name" value="Homeodomain-like"/>
    <property type="match status" value="2"/>
</dbReference>
<keyword evidence="2" id="KW-0238">DNA-binding</keyword>
<proteinExistence type="predicted"/>
<reference evidence="5 6" key="1">
    <citation type="submission" date="2018-01" db="EMBL/GenBank/DDBJ databases">
        <title>Bacillales members from the olive rhizosphere are effective biological control agents against Verticillium dahliae.</title>
        <authorList>
            <person name="Gomez-Lama C."/>
            <person name="Legarda G."/>
            <person name="Ruano-Rosa D."/>
            <person name="Pizarro-Tobias P."/>
            <person name="Valverde-Corredor A."/>
            <person name="Niqui J.L."/>
            <person name="Trivino J.C."/>
            <person name="Roca A."/>
            <person name="Mercado-Blanco J."/>
        </authorList>
    </citation>
    <scope>NUCLEOTIDE SEQUENCE [LARGE SCALE GENOMIC DNA]</scope>
    <source>
        <strain evidence="5 6">PIC167</strain>
    </source>
</reference>
<dbReference type="RefSeq" id="WP_137061418.1">
    <property type="nucleotide sequence ID" value="NZ_PNXQ01000011.1"/>
</dbReference>
<dbReference type="SMART" id="SM00342">
    <property type="entry name" value="HTH_ARAC"/>
    <property type="match status" value="1"/>
</dbReference>
<evidence type="ECO:0000256" key="2">
    <source>
        <dbReference type="ARBA" id="ARBA00023125"/>
    </source>
</evidence>
<dbReference type="Pfam" id="PF07883">
    <property type="entry name" value="Cupin_2"/>
    <property type="match status" value="1"/>
</dbReference>
<dbReference type="InterPro" id="IPR009057">
    <property type="entry name" value="Homeodomain-like_sf"/>
</dbReference>
<dbReference type="InterPro" id="IPR037923">
    <property type="entry name" value="HTH-like"/>
</dbReference>
<dbReference type="Pfam" id="PF12833">
    <property type="entry name" value="HTH_18"/>
    <property type="match status" value="1"/>
</dbReference>
<dbReference type="GO" id="GO:0043565">
    <property type="term" value="F:sequence-specific DNA binding"/>
    <property type="evidence" value="ECO:0007669"/>
    <property type="project" value="InterPro"/>
</dbReference>
<evidence type="ECO:0000256" key="1">
    <source>
        <dbReference type="ARBA" id="ARBA00023015"/>
    </source>
</evidence>
<feature type="domain" description="HTH araC/xylS-type" evidence="4">
    <location>
        <begin position="193"/>
        <end position="291"/>
    </location>
</feature>